<dbReference type="Proteomes" id="UP000233524">
    <property type="component" value="Unassembled WGS sequence"/>
</dbReference>
<dbReference type="EMBL" id="NLAX01001033">
    <property type="protein sequence ID" value="PKS06806.1"/>
    <property type="molecule type" value="Genomic_DNA"/>
</dbReference>
<dbReference type="Gene3D" id="2.130.10.10">
    <property type="entry name" value="YVTN repeat-like/Quinoprotein amine dehydrogenase"/>
    <property type="match status" value="1"/>
</dbReference>
<dbReference type="OrthoDB" id="308449at2759"/>
<feature type="region of interest" description="Disordered" evidence="2">
    <location>
        <begin position="476"/>
        <end position="516"/>
    </location>
</feature>
<dbReference type="SMART" id="SM00320">
    <property type="entry name" value="WD40"/>
    <property type="match status" value="5"/>
</dbReference>
<dbReference type="InterPro" id="IPR001680">
    <property type="entry name" value="WD40_rpt"/>
</dbReference>
<sequence>MKRDFRAITSLLDVYIRATVAMAKRKRNEPANGEAEAKPTSTKKPRAEDSTPQAASSSEPFTIQIIAGSYDRILHGLTALIGPDDKVEFADTFLFNAHTTAIRCIAVSTPSAPVPGQSQKVFLVSGSTDEKINVYSLSAHPPSRKNQDLLAKVAPRPILENRKNREIGTLHHHSSSITSVAFPTRGKLLSASEDSTIAVTRTRDWSLLSSIKVPIAKAKGRPSGDTAPYQGTPSGVNDFAVHPSLKTMISVSKGERCMRLWNLVTGKKAGVLNFGRQLLRDVGEGKHSPGEGRKVCWGQGEKGDEFAVGFDRGVVVFGADAVARCKVLGNAKSKVHEVSYVQFGEEGNSLLAVSTEDGKVMFFSTRPEDLVRAEKKDDGEDDDDEVLPSAKLIASVGGKEDGVTSRIKDFTVLRKGDGASEILYVIGGSSDGKIRIWKMSAASLEKAAEGKEESTKVGKLLGVYGTQNRITCLESFEMIPRPEGVDESEDEEDEGDWEDEDSEDGDDQDDDEEDDE</sequence>
<evidence type="ECO:0000313" key="3">
    <source>
        <dbReference type="EMBL" id="PKS06806.1"/>
    </source>
</evidence>
<dbReference type="Pfam" id="PF00400">
    <property type="entry name" value="WD40"/>
    <property type="match status" value="1"/>
</dbReference>
<keyword evidence="1" id="KW-0853">WD repeat</keyword>
<dbReference type="STRING" id="41688.A0A2N3N2Z5"/>
<evidence type="ECO:0000256" key="2">
    <source>
        <dbReference type="SAM" id="MobiDB-lite"/>
    </source>
</evidence>
<dbReference type="PANTHER" id="PTHR44675">
    <property type="entry name" value="PAK1 INTERACTING PROTEIN 1"/>
    <property type="match status" value="1"/>
</dbReference>
<reference evidence="3 4" key="1">
    <citation type="journal article" date="2017" name="G3 (Bethesda)">
        <title>First Draft Genome Sequence of the Pathogenic Fungus Lomentospora prolificans (Formerly Scedosporium prolificans).</title>
        <authorList>
            <person name="Luo R."/>
            <person name="Zimin A."/>
            <person name="Workman R."/>
            <person name="Fan Y."/>
            <person name="Pertea G."/>
            <person name="Grossman N."/>
            <person name="Wear M.P."/>
            <person name="Jia B."/>
            <person name="Miller H."/>
            <person name="Casadevall A."/>
            <person name="Timp W."/>
            <person name="Zhang S.X."/>
            <person name="Salzberg S.L."/>
        </authorList>
    </citation>
    <scope>NUCLEOTIDE SEQUENCE [LARGE SCALE GENOMIC DNA]</scope>
    <source>
        <strain evidence="3 4">JHH-5317</strain>
    </source>
</reference>
<comment type="caution">
    <text evidence="3">The sequence shown here is derived from an EMBL/GenBank/DDBJ whole genome shotgun (WGS) entry which is preliminary data.</text>
</comment>
<feature type="region of interest" description="Disordered" evidence="2">
    <location>
        <begin position="25"/>
        <end position="58"/>
    </location>
</feature>
<dbReference type="PANTHER" id="PTHR44675:SF1">
    <property type="entry name" value="P21-ACTIVATED PROTEIN KINASE-INTERACTING PROTEIN 1"/>
    <property type="match status" value="1"/>
</dbReference>
<dbReference type="InterPro" id="IPR015943">
    <property type="entry name" value="WD40/YVTN_repeat-like_dom_sf"/>
</dbReference>
<dbReference type="InterPro" id="IPR051959">
    <property type="entry name" value="PAK1-Kinase_Regulator"/>
</dbReference>
<evidence type="ECO:0000313" key="4">
    <source>
        <dbReference type="Proteomes" id="UP000233524"/>
    </source>
</evidence>
<dbReference type="PROSITE" id="PS50082">
    <property type="entry name" value="WD_REPEATS_2"/>
    <property type="match status" value="1"/>
</dbReference>
<dbReference type="SUPFAM" id="SSF50978">
    <property type="entry name" value="WD40 repeat-like"/>
    <property type="match status" value="1"/>
</dbReference>
<name>A0A2N3N2Z5_9PEZI</name>
<keyword evidence="4" id="KW-1185">Reference proteome</keyword>
<protein>
    <recommendedName>
        <fullName evidence="5">Anaphase-promoting complex subunit 4 WD40 domain-containing protein</fullName>
    </recommendedName>
</protein>
<evidence type="ECO:0008006" key="5">
    <source>
        <dbReference type="Google" id="ProtNLM"/>
    </source>
</evidence>
<dbReference type="AlphaFoldDB" id="A0A2N3N2Z5"/>
<evidence type="ECO:0000256" key="1">
    <source>
        <dbReference type="PROSITE-ProRule" id="PRU00221"/>
    </source>
</evidence>
<dbReference type="InterPro" id="IPR036322">
    <property type="entry name" value="WD40_repeat_dom_sf"/>
</dbReference>
<organism evidence="3 4">
    <name type="scientific">Lomentospora prolificans</name>
    <dbReference type="NCBI Taxonomy" id="41688"/>
    <lineage>
        <taxon>Eukaryota</taxon>
        <taxon>Fungi</taxon>
        <taxon>Dikarya</taxon>
        <taxon>Ascomycota</taxon>
        <taxon>Pezizomycotina</taxon>
        <taxon>Sordariomycetes</taxon>
        <taxon>Hypocreomycetidae</taxon>
        <taxon>Microascales</taxon>
        <taxon>Microascaceae</taxon>
        <taxon>Lomentospora</taxon>
    </lineage>
</organism>
<dbReference type="FunCoup" id="A0A2N3N2Z5">
    <property type="interactions" value="581"/>
</dbReference>
<dbReference type="InParanoid" id="A0A2N3N2Z5"/>
<feature type="compositionally biased region" description="Acidic residues" evidence="2">
    <location>
        <begin position="485"/>
        <end position="516"/>
    </location>
</feature>
<dbReference type="VEuPathDB" id="FungiDB:jhhlp_006881"/>
<accession>A0A2N3N2Z5</accession>
<proteinExistence type="predicted"/>
<feature type="repeat" description="WD" evidence="1">
    <location>
        <begin position="424"/>
        <end position="447"/>
    </location>
</feature>
<gene>
    <name evidence="3" type="ORF">jhhlp_006881</name>
</gene>